<proteinExistence type="predicted"/>
<dbReference type="Gene3D" id="1.25.40.10">
    <property type="entry name" value="Tetratricopeptide repeat domain"/>
    <property type="match status" value="2"/>
</dbReference>
<accession>A0ABT0GW40</accession>
<sequence>MDDRLKAAQDHAAAGRHDNAALLFESILDLSPGHPAALSGLIETRLAHNDLDGAEKLLASATAASQQDPGFLALAAKVALIGQNPQEAERLTDRALALDPLHVQSALLKAEFLAATGALAEVEELLNGIRAQTPDPDILQGIARLYFGHGLFGPALVTAQEALDLAPENAALNALVGQILTAFGDHAKAAPFLETAHLQQPANPEYLIALANNAAETGQITEAGRFAQRARTLFPELMPAWLCYIRVKADRGEATDALQEFAPVAKTAKDRIDAMLTLGIAYGLAGEPDKTLQLLEPLLGDSDRLDDPAKARLFDILRDAYLSTGQPEKVTALPETIFRAATDEKRMAEHLKTAAMIIDPGLSTLEFMVLARFLGHTGRGLDTPVVGPSATVQLTRLFGYETYLPNDAPGAGEALPEMSGGFPVSRLLALPAGLRGGLTGTLPYLPAREDLLNRWQEALAEFPRPWIGLAWNEAAPGLTLAPLLTALPELPGTLIGTVWDHSRNQLSGQKNIIDAGAHVQKLEDLAALLYALDFVIGPDGMVLHAAGAAGTPGLALVPHVPPWYWYAENGKSLWYPSMDVIKAPRPGHWATLLPELAGGVAASLEAAEIPGT</sequence>
<keyword evidence="2" id="KW-0802">TPR repeat</keyword>
<dbReference type="InterPro" id="IPR019734">
    <property type="entry name" value="TPR_rpt"/>
</dbReference>
<evidence type="ECO:0000313" key="3">
    <source>
        <dbReference type="EMBL" id="MCK7613496.1"/>
    </source>
</evidence>
<evidence type="ECO:0000256" key="1">
    <source>
        <dbReference type="ARBA" id="ARBA00022737"/>
    </source>
</evidence>
<dbReference type="Pfam" id="PF14559">
    <property type="entry name" value="TPR_19"/>
    <property type="match status" value="2"/>
</dbReference>
<evidence type="ECO:0000313" key="4">
    <source>
        <dbReference type="Proteomes" id="UP001431221"/>
    </source>
</evidence>
<dbReference type="Gene3D" id="3.40.50.2000">
    <property type="entry name" value="Glycogen Phosphorylase B"/>
    <property type="match status" value="1"/>
</dbReference>
<name>A0ABT0GW40_9HYPH</name>
<dbReference type="PANTHER" id="PTHR45586">
    <property type="entry name" value="TPR REPEAT-CONTAINING PROTEIN PA4667"/>
    <property type="match status" value="1"/>
</dbReference>
<dbReference type="EMBL" id="JALNMJ010000010">
    <property type="protein sequence ID" value="MCK7613496.1"/>
    <property type="molecule type" value="Genomic_DNA"/>
</dbReference>
<dbReference type="RefSeq" id="WP_248155432.1">
    <property type="nucleotide sequence ID" value="NZ_JALNMJ010000010.1"/>
</dbReference>
<dbReference type="InterPro" id="IPR051012">
    <property type="entry name" value="CellSynth/LPSAsmb/PSIAsmb"/>
</dbReference>
<dbReference type="SUPFAM" id="SSF48452">
    <property type="entry name" value="TPR-like"/>
    <property type="match status" value="2"/>
</dbReference>
<dbReference type="SMART" id="SM00028">
    <property type="entry name" value="TPR"/>
    <property type="match status" value="5"/>
</dbReference>
<protein>
    <submittedName>
        <fullName evidence="3">Tetratricopeptide repeat protein</fullName>
    </submittedName>
</protein>
<evidence type="ECO:0000256" key="2">
    <source>
        <dbReference type="ARBA" id="ARBA00022803"/>
    </source>
</evidence>
<dbReference type="Proteomes" id="UP001431221">
    <property type="component" value="Unassembled WGS sequence"/>
</dbReference>
<keyword evidence="4" id="KW-1185">Reference proteome</keyword>
<gene>
    <name evidence="3" type="ORF">M0H32_15080</name>
</gene>
<organism evidence="3 4">
    <name type="scientific">Roseibium sediminicola</name>
    <dbReference type="NCBI Taxonomy" id="2933272"/>
    <lineage>
        <taxon>Bacteria</taxon>
        <taxon>Pseudomonadati</taxon>
        <taxon>Pseudomonadota</taxon>
        <taxon>Alphaproteobacteria</taxon>
        <taxon>Hyphomicrobiales</taxon>
        <taxon>Stappiaceae</taxon>
        <taxon>Roseibium</taxon>
    </lineage>
</organism>
<comment type="caution">
    <text evidence="3">The sequence shown here is derived from an EMBL/GenBank/DDBJ whole genome shotgun (WGS) entry which is preliminary data.</text>
</comment>
<dbReference type="InterPro" id="IPR011990">
    <property type="entry name" value="TPR-like_helical_dom_sf"/>
</dbReference>
<dbReference type="PANTHER" id="PTHR45586:SF1">
    <property type="entry name" value="LIPOPOLYSACCHARIDE ASSEMBLY PROTEIN B"/>
    <property type="match status" value="1"/>
</dbReference>
<keyword evidence="1" id="KW-0677">Repeat</keyword>
<dbReference type="SUPFAM" id="SSF53756">
    <property type="entry name" value="UDP-Glycosyltransferase/glycogen phosphorylase"/>
    <property type="match status" value="1"/>
</dbReference>
<reference evidence="3" key="1">
    <citation type="submission" date="2022-04" db="EMBL/GenBank/DDBJ databases">
        <title>Roseibium sp. CAU 1639 isolated from mud.</title>
        <authorList>
            <person name="Kim W."/>
        </authorList>
    </citation>
    <scope>NUCLEOTIDE SEQUENCE</scope>
    <source>
        <strain evidence="3">CAU 1639</strain>
    </source>
</reference>